<evidence type="ECO:0000256" key="6">
    <source>
        <dbReference type="ARBA" id="ARBA00022777"/>
    </source>
</evidence>
<dbReference type="CDD" id="cd16917">
    <property type="entry name" value="HATPase_UhpB-NarQ-NarX-like"/>
    <property type="match status" value="1"/>
</dbReference>
<dbReference type="GO" id="GO:0046983">
    <property type="term" value="F:protein dimerization activity"/>
    <property type="evidence" value="ECO:0007669"/>
    <property type="project" value="InterPro"/>
</dbReference>
<evidence type="ECO:0000256" key="5">
    <source>
        <dbReference type="ARBA" id="ARBA00022741"/>
    </source>
</evidence>
<comment type="catalytic activity">
    <reaction evidence="1">
        <text>ATP + protein L-histidine = ADP + protein N-phospho-L-histidine.</text>
        <dbReference type="EC" id="2.7.13.3"/>
    </reaction>
</comment>
<comment type="caution">
    <text evidence="10">The sequence shown here is derived from an EMBL/GenBank/DDBJ whole genome shotgun (WGS) entry which is preliminary data.</text>
</comment>
<evidence type="ECO:0000256" key="1">
    <source>
        <dbReference type="ARBA" id="ARBA00000085"/>
    </source>
</evidence>
<dbReference type="EC" id="2.7.13.3" evidence="2"/>
<dbReference type="GO" id="GO:0005524">
    <property type="term" value="F:ATP binding"/>
    <property type="evidence" value="ECO:0007669"/>
    <property type="project" value="UniProtKB-KW"/>
</dbReference>
<keyword evidence="5" id="KW-0547">Nucleotide-binding</keyword>
<dbReference type="GO" id="GO:0000155">
    <property type="term" value="F:phosphorelay sensor kinase activity"/>
    <property type="evidence" value="ECO:0007669"/>
    <property type="project" value="InterPro"/>
</dbReference>
<proteinExistence type="predicted"/>
<organism evidence="10 11">
    <name type="scientific">Sulfuriferula multivorans</name>
    <dbReference type="NCBI Taxonomy" id="1559896"/>
    <lineage>
        <taxon>Bacteria</taxon>
        <taxon>Pseudomonadati</taxon>
        <taxon>Pseudomonadota</taxon>
        <taxon>Betaproteobacteria</taxon>
        <taxon>Nitrosomonadales</taxon>
        <taxon>Sulfuricellaceae</taxon>
        <taxon>Sulfuriferula</taxon>
    </lineage>
</organism>
<dbReference type="InterPro" id="IPR007891">
    <property type="entry name" value="CHASE3"/>
</dbReference>
<dbReference type="GO" id="GO:0016020">
    <property type="term" value="C:membrane"/>
    <property type="evidence" value="ECO:0007669"/>
    <property type="project" value="InterPro"/>
</dbReference>
<sequence length="449" mass="50015">MQRRLQLYLAAGMALLLGALVANYVQSSTGLHALKLIEQVNQRANHLDYLYKLLLDSETATRGYLLTRDPSFLLPREKALPEILETVIAIEQEGSGNPELRMATAQLIEKASGLLESLDITAEQSQVNPTLQKHWLDHGRAVMSAYRLQHSDVKAMLMADNQRLVEDSARSFRNAKISAVALAIASLMLLLLAISSNQKQQALRDQITGLLLNKNTHLEQEVLSQTQELTSLATYLTTVREKEKQHLARELHDELGALLTAAQLDADWIERKLPADTLALIMQRLARLRQSLTSGIMLKRRIIDDLRPALLHDLGLLEALNSLGEELRQGLEVDLEMELPQEEPSLDDAVSLSLFRIVQEAFTNIQKYAHAKHVGLALRLNESSIELSIKDDGVGFDLNSPKLARHGLAGIKHRVFTHRGSLDLKSSLGAGVAIWVTIPIRSIENRNQP</sequence>
<keyword evidence="4" id="KW-0808">Transferase</keyword>
<reference evidence="10 11" key="1">
    <citation type="submission" date="2019-09" db="EMBL/GenBank/DDBJ databases">
        <title>H2 Metabolism Revealed by Metagenomic Analysis in Subglacial Sediment of East Antarctica.</title>
        <authorList>
            <person name="Yang Z."/>
            <person name="Zhang Y."/>
            <person name="Lv Y."/>
            <person name="Yan W."/>
            <person name="Xiao X."/>
            <person name="Sun B."/>
            <person name="Ma H."/>
        </authorList>
    </citation>
    <scope>NUCLEOTIDE SEQUENCE [LARGE SCALE GENOMIC DNA]</scope>
    <source>
        <strain evidence="10">Bin2_2</strain>
    </source>
</reference>
<dbReference type="InterPro" id="IPR005467">
    <property type="entry name" value="His_kinase_dom"/>
</dbReference>
<keyword evidence="6 10" id="KW-0418">Kinase</keyword>
<evidence type="ECO:0000256" key="3">
    <source>
        <dbReference type="ARBA" id="ARBA00022553"/>
    </source>
</evidence>
<evidence type="ECO:0000256" key="2">
    <source>
        <dbReference type="ARBA" id="ARBA00012438"/>
    </source>
</evidence>
<dbReference type="InterPro" id="IPR011712">
    <property type="entry name" value="Sig_transdc_His_kin_sub3_dim/P"/>
</dbReference>
<evidence type="ECO:0000256" key="8">
    <source>
        <dbReference type="ARBA" id="ARBA00023012"/>
    </source>
</evidence>
<dbReference type="InterPro" id="IPR036890">
    <property type="entry name" value="HATPase_C_sf"/>
</dbReference>
<dbReference type="Pfam" id="PF05227">
    <property type="entry name" value="CHASE3"/>
    <property type="match status" value="1"/>
</dbReference>
<dbReference type="Proteomes" id="UP000483432">
    <property type="component" value="Unassembled WGS sequence"/>
</dbReference>
<dbReference type="EMBL" id="JAAFGW010000009">
    <property type="protein sequence ID" value="NDP47007.1"/>
    <property type="molecule type" value="Genomic_DNA"/>
</dbReference>
<dbReference type="Gene3D" id="1.20.5.1930">
    <property type="match status" value="1"/>
</dbReference>
<gene>
    <name evidence="10" type="ORF">GZ085_01195</name>
</gene>
<feature type="domain" description="Histidine kinase" evidence="9">
    <location>
        <begin position="246"/>
        <end position="442"/>
    </location>
</feature>
<evidence type="ECO:0000259" key="9">
    <source>
        <dbReference type="PROSITE" id="PS50109"/>
    </source>
</evidence>
<keyword evidence="8" id="KW-0902">Two-component regulatory system</keyword>
<dbReference type="InterPro" id="IPR003594">
    <property type="entry name" value="HATPase_dom"/>
</dbReference>
<keyword evidence="7" id="KW-0067">ATP-binding</keyword>
<name>A0A7C9P6Q8_9PROT</name>
<dbReference type="PROSITE" id="PS50109">
    <property type="entry name" value="HIS_KIN"/>
    <property type="match status" value="1"/>
</dbReference>
<dbReference type="SUPFAM" id="SSF55874">
    <property type="entry name" value="ATPase domain of HSP90 chaperone/DNA topoisomerase II/histidine kinase"/>
    <property type="match status" value="1"/>
</dbReference>
<accession>A0A7C9P6Q8</accession>
<keyword evidence="3" id="KW-0597">Phosphoprotein</keyword>
<evidence type="ECO:0000256" key="4">
    <source>
        <dbReference type="ARBA" id="ARBA00022679"/>
    </source>
</evidence>
<dbReference type="Gene3D" id="3.30.565.10">
    <property type="entry name" value="Histidine kinase-like ATPase, C-terminal domain"/>
    <property type="match status" value="1"/>
</dbReference>
<dbReference type="PANTHER" id="PTHR24421">
    <property type="entry name" value="NITRATE/NITRITE SENSOR PROTEIN NARX-RELATED"/>
    <property type="match status" value="1"/>
</dbReference>
<evidence type="ECO:0000256" key="7">
    <source>
        <dbReference type="ARBA" id="ARBA00022840"/>
    </source>
</evidence>
<dbReference type="Pfam" id="PF07730">
    <property type="entry name" value="HisKA_3"/>
    <property type="match status" value="1"/>
</dbReference>
<dbReference type="InterPro" id="IPR050482">
    <property type="entry name" value="Sensor_HK_TwoCompSys"/>
</dbReference>
<evidence type="ECO:0000313" key="11">
    <source>
        <dbReference type="Proteomes" id="UP000483432"/>
    </source>
</evidence>
<dbReference type="AlphaFoldDB" id="A0A7C9P6Q8"/>
<dbReference type="SMART" id="SM00387">
    <property type="entry name" value="HATPase_c"/>
    <property type="match status" value="1"/>
</dbReference>
<protein>
    <recommendedName>
        <fullName evidence="2">histidine kinase</fullName>
        <ecNumber evidence="2">2.7.13.3</ecNumber>
    </recommendedName>
</protein>
<evidence type="ECO:0000313" key="10">
    <source>
        <dbReference type="EMBL" id="NDP47007.1"/>
    </source>
</evidence>
<dbReference type="PANTHER" id="PTHR24421:SF10">
    <property type="entry name" value="NITRATE_NITRITE SENSOR PROTEIN NARQ"/>
    <property type="match status" value="1"/>
</dbReference>
<dbReference type="Pfam" id="PF02518">
    <property type="entry name" value="HATPase_c"/>
    <property type="match status" value="1"/>
</dbReference>